<evidence type="ECO:0000256" key="4">
    <source>
        <dbReference type="ARBA" id="ARBA00023163"/>
    </source>
</evidence>
<dbReference type="GO" id="GO:0016987">
    <property type="term" value="F:sigma factor activity"/>
    <property type="evidence" value="ECO:0007669"/>
    <property type="project" value="UniProtKB-KW"/>
</dbReference>
<dbReference type="InterPro" id="IPR013249">
    <property type="entry name" value="RNA_pol_sigma70_r4_t2"/>
</dbReference>
<dbReference type="RefSeq" id="WP_073538999.1">
    <property type="nucleotide sequence ID" value="NZ_CP018335.1"/>
</dbReference>
<proteinExistence type="inferred from homology"/>
<dbReference type="InterPro" id="IPR014284">
    <property type="entry name" value="RNA_pol_sigma-70_dom"/>
</dbReference>
<dbReference type="SUPFAM" id="SSF88946">
    <property type="entry name" value="Sigma2 domain of RNA polymerase sigma factors"/>
    <property type="match status" value="1"/>
</dbReference>
<dbReference type="InterPro" id="IPR013325">
    <property type="entry name" value="RNA_pol_sigma_r2"/>
</dbReference>
<dbReference type="SUPFAM" id="SSF88659">
    <property type="entry name" value="Sigma3 and sigma4 domains of RNA polymerase sigma factors"/>
    <property type="match status" value="1"/>
</dbReference>
<feature type="domain" description="RNA polymerase sigma factor 70 region 4 type 2" evidence="6">
    <location>
        <begin position="113"/>
        <end position="165"/>
    </location>
</feature>
<protein>
    <submittedName>
        <fullName evidence="7">RNA polymerase subunit sigma-70</fullName>
    </submittedName>
</protein>
<dbReference type="Gene3D" id="1.10.1740.10">
    <property type="match status" value="1"/>
</dbReference>
<keyword evidence="2" id="KW-0805">Transcription regulation</keyword>
<dbReference type="InterPro" id="IPR007627">
    <property type="entry name" value="RNA_pol_sigma70_r2"/>
</dbReference>
<dbReference type="InterPro" id="IPR036388">
    <property type="entry name" value="WH-like_DNA-bd_sf"/>
</dbReference>
<keyword evidence="4" id="KW-0804">Transcription</keyword>
<evidence type="ECO:0000259" key="5">
    <source>
        <dbReference type="Pfam" id="PF04542"/>
    </source>
</evidence>
<sequence>MNVETLVKSAKSGDENAFCELMKINKEILYKTAYLYTKNKHDSLEILDEAVYKAYVSIKKLKEGKYFNTWIMRILINECINYLNKKKRVALLGINIANIYKGSREDKNLEDRLDLYKAIDKLDGKLKVVIILRYFEDLTVSQISDILECPIGTVKTHIHKAIKKLKIELEV</sequence>
<dbReference type="GO" id="GO:0006352">
    <property type="term" value="P:DNA-templated transcription initiation"/>
    <property type="evidence" value="ECO:0007669"/>
    <property type="project" value="InterPro"/>
</dbReference>
<feature type="domain" description="RNA polymerase sigma-70 region 2" evidence="5">
    <location>
        <begin position="25"/>
        <end position="88"/>
    </location>
</feature>
<evidence type="ECO:0000313" key="8">
    <source>
        <dbReference type="Proteomes" id="UP000184604"/>
    </source>
</evidence>
<reference evidence="7 8" key="1">
    <citation type="submission" date="2016-12" db="EMBL/GenBank/DDBJ databases">
        <title>Complete genome sequence of Clostridium kluyveri JZZ isolated from the pit mud of a Chinese flavor liquor-making factory.</title>
        <authorList>
            <person name="Wang Y."/>
        </authorList>
    </citation>
    <scope>NUCLEOTIDE SEQUENCE [LARGE SCALE GENOMIC DNA]</scope>
    <source>
        <strain evidence="7 8">JZZ</strain>
    </source>
</reference>
<dbReference type="CDD" id="cd06171">
    <property type="entry name" value="Sigma70_r4"/>
    <property type="match status" value="1"/>
</dbReference>
<dbReference type="Pfam" id="PF04542">
    <property type="entry name" value="Sigma70_r2"/>
    <property type="match status" value="1"/>
</dbReference>
<accession>A0A1L5F8S2</accession>
<dbReference type="InterPro" id="IPR039425">
    <property type="entry name" value="RNA_pol_sigma-70-like"/>
</dbReference>
<comment type="similarity">
    <text evidence="1">Belongs to the sigma-70 factor family. ECF subfamily.</text>
</comment>
<evidence type="ECO:0000259" key="6">
    <source>
        <dbReference type="Pfam" id="PF08281"/>
    </source>
</evidence>
<evidence type="ECO:0000313" key="7">
    <source>
        <dbReference type="EMBL" id="APM39373.1"/>
    </source>
</evidence>
<evidence type="ECO:0000256" key="1">
    <source>
        <dbReference type="ARBA" id="ARBA00010641"/>
    </source>
</evidence>
<dbReference type="InterPro" id="IPR014300">
    <property type="entry name" value="RNA_pol_sigma-V"/>
</dbReference>
<gene>
    <name evidence="7" type="ORF">BS101_11785</name>
</gene>
<dbReference type="NCBIfam" id="TIGR02954">
    <property type="entry name" value="Sig70_famx3"/>
    <property type="match status" value="1"/>
</dbReference>
<dbReference type="Pfam" id="PF08281">
    <property type="entry name" value="Sigma70_r4_2"/>
    <property type="match status" value="1"/>
</dbReference>
<keyword evidence="3" id="KW-0731">Sigma factor</keyword>
<dbReference type="Proteomes" id="UP000184604">
    <property type="component" value="Chromosome"/>
</dbReference>
<dbReference type="Gene3D" id="1.10.10.10">
    <property type="entry name" value="Winged helix-like DNA-binding domain superfamily/Winged helix DNA-binding domain"/>
    <property type="match status" value="1"/>
</dbReference>
<organism evidence="7 8">
    <name type="scientific">Clostridium kluyveri</name>
    <dbReference type="NCBI Taxonomy" id="1534"/>
    <lineage>
        <taxon>Bacteria</taxon>
        <taxon>Bacillati</taxon>
        <taxon>Bacillota</taxon>
        <taxon>Clostridia</taxon>
        <taxon>Eubacteriales</taxon>
        <taxon>Clostridiaceae</taxon>
        <taxon>Clostridium</taxon>
    </lineage>
</organism>
<dbReference type="InterPro" id="IPR013324">
    <property type="entry name" value="RNA_pol_sigma_r3/r4-like"/>
</dbReference>
<dbReference type="AlphaFoldDB" id="A0A1L5F8S2"/>
<evidence type="ECO:0000256" key="3">
    <source>
        <dbReference type="ARBA" id="ARBA00023082"/>
    </source>
</evidence>
<dbReference type="PANTHER" id="PTHR43133:SF51">
    <property type="entry name" value="RNA POLYMERASE SIGMA FACTOR"/>
    <property type="match status" value="1"/>
</dbReference>
<dbReference type="EMBL" id="CP018335">
    <property type="protein sequence ID" value="APM39373.1"/>
    <property type="molecule type" value="Genomic_DNA"/>
</dbReference>
<dbReference type="OrthoDB" id="9782703at2"/>
<dbReference type="GO" id="GO:0003677">
    <property type="term" value="F:DNA binding"/>
    <property type="evidence" value="ECO:0007669"/>
    <property type="project" value="InterPro"/>
</dbReference>
<dbReference type="NCBIfam" id="TIGR02937">
    <property type="entry name" value="sigma70-ECF"/>
    <property type="match status" value="1"/>
</dbReference>
<evidence type="ECO:0000256" key="2">
    <source>
        <dbReference type="ARBA" id="ARBA00023015"/>
    </source>
</evidence>
<name>A0A1L5F8S2_CLOKL</name>
<dbReference type="PANTHER" id="PTHR43133">
    <property type="entry name" value="RNA POLYMERASE ECF-TYPE SIGMA FACTO"/>
    <property type="match status" value="1"/>
</dbReference>